<keyword evidence="1" id="KW-0732">Signal</keyword>
<proteinExistence type="predicted"/>
<feature type="signal peptide" evidence="1">
    <location>
        <begin position="1"/>
        <end position="17"/>
    </location>
</feature>
<gene>
    <name evidence="2" type="ORF">TT172_LOCUS4751</name>
</gene>
<feature type="chain" id="PRO_5018645084" evidence="1">
    <location>
        <begin position="18"/>
        <end position="241"/>
    </location>
</feature>
<name>A0A3S4F1Z4_9PEZI</name>
<evidence type="ECO:0000313" key="3">
    <source>
        <dbReference type="Proteomes" id="UP000289323"/>
    </source>
</evidence>
<dbReference type="EMBL" id="OUUZ01000009">
    <property type="protein sequence ID" value="SPQ22332.1"/>
    <property type="molecule type" value="Genomic_DNA"/>
</dbReference>
<evidence type="ECO:0000313" key="2">
    <source>
        <dbReference type="EMBL" id="SPQ22332.1"/>
    </source>
</evidence>
<organism evidence="2 3">
    <name type="scientific">Thermothielavioides terrestris</name>
    <dbReference type="NCBI Taxonomy" id="2587410"/>
    <lineage>
        <taxon>Eukaryota</taxon>
        <taxon>Fungi</taxon>
        <taxon>Dikarya</taxon>
        <taxon>Ascomycota</taxon>
        <taxon>Pezizomycotina</taxon>
        <taxon>Sordariomycetes</taxon>
        <taxon>Sordariomycetidae</taxon>
        <taxon>Sordariales</taxon>
        <taxon>Chaetomiaceae</taxon>
        <taxon>Thermothielavioides</taxon>
    </lineage>
</organism>
<accession>A0A3S4F1Z4</accession>
<sequence length="241" mass="26586">MLSGALLLALLPVMALASPVPPTFYGFGCSAGDTYCNDPFNDGKQYISICDGNGNLHIVTDLATAKRTFAIRSGGHAPSPYDASINAQPASGSLWTRCSTLPTTLQRRSSRSAPAKRLHVWLKYVFMSDTFRRRPAIVSYGQESVARRRAAQRETTMPYDTAPLDQALKIFILDADQRPEVARAHYKKGNIFKKLEQEEEEREGRAAAIETFNSGPLPLSENRVGTIGDLDDGDFGHWVMF</sequence>
<dbReference type="Proteomes" id="UP000289323">
    <property type="component" value="Unassembled WGS sequence"/>
</dbReference>
<evidence type="ECO:0000256" key="1">
    <source>
        <dbReference type="SAM" id="SignalP"/>
    </source>
</evidence>
<dbReference type="AlphaFoldDB" id="A0A3S4F1Z4"/>
<reference evidence="2 3" key="1">
    <citation type="submission" date="2018-04" db="EMBL/GenBank/DDBJ databases">
        <authorList>
            <person name="Huttner S."/>
            <person name="Dainat J."/>
        </authorList>
    </citation>
    <scope>NUCLEOTIDE SEQUENCE [LARGE SCALE GENOMIC DNA]</scope>
</reference>
<protein>
    <submittedName>
        <fullName evidence="2">C5b7ac93-e53c-4567-a023-b565cef9c879</fullName>
    </submittedName>
</protein>